<dbReference type="Pfam" id="PF01232">
    <property type="entry name" value="Mannitol_dh"/>
    <property type="match status" value="1"/>
</dbReference>
<protein>
    <submittedName>
        <fullName evidence="5">Mannitol dehydrogenase family protein</fullName>
    </submittedName>
</protein>
<dbReference type="Gene3D" id="1.10.1040.10">
    <property type="entry name" value="N-(1-d-carboxylethyl)-l-norvaline Dehydrogenase, domain 2"/>
    <property type="match status" value="1"/>
</dbReference>
<dbReference type="PANTHER" id="PTHR43362:SF1">
    <property type="entry name" value="MANNITOL DEHYDROGENASE 2-RELATED"/>
    <property type="match status" value="1"/>
</dbReference>
<evidence type="ECO:0000313" key="6">
    <source>
        <dbReference type="Proteomes" id="UP000466864"/>
    </source>
</evidence>
<dbReference type="SUPFAM" id="SSF48179">
    <property type="entry name" value="6-phosphogluconate dehydrogenase C-terminal domain-like"/>
    <property type="match status" value="1"/>
</dbReference>
<evidence type="ECO:0000313" key="5">
    <source>
        <dbReference type="EMBL" id="MST82401.1"/>
    </source>
</evidence>
<reference evidence="5 6" key="1">
    <citation type="submission" date="2019-08" db="EMBL/GenBank/DDBJ databases">
        <title>In-depth cultivation of the pig gut microbiome towards novel bacterial diversity and tailored functional studies.</title>
        <authorList>
            <person name="Wylensek D."/>
            <person name="Hitch T.C.A."/>
            <person name="Clavel T."/>
        </authorList>
    </citation>
    <scope>NUCLEOTIDE SEQUENCE [LARGE SCALE GENOMIC DNA]</scope>
    <source>
        <strain evidence="5 6">Oil+RF-744-WCA-WT-13</strain>
    </source>
</reference>
<dbReference type="Gene3D" id="3.40.50.720">
    <property type="entry name" value="NAD(P)-binding Rossmann-like Domain"/>
    <property type="match status" value="1"/>
</dbReference>
<evidence type="ECO:0000256" key="1">
    <source>
        <dbReference type="ARBA" id="ARBA00023002"/>
    </source>
</evidence>
<dbReference type="PANTHER" id="PTHR43362">
    <property type="entry name" value="MANNITOL DEHYDROGENASE DSF1-RELATED"/>
    <property type="match status" value="1"/>
</dbReference>
<keyword evidence="6" id="KW-1185">Reference proteome</keyword>
<evidence type="ECO:0000259" key="3">
    <source>
        <dbReference type="Pfam" id="PF01232"/>
    </source>
</evidence>
<accession>A0A7X2P9R0</accession>
<evidence type="ECO:0000259" key="4">
    <source>
        <dbReference type="Pfam" id="PF08125"/>
    </source>
</evidence>
<name>A0A7X2P9R0_9FIRM</name>
<feature type="domain" description="Mannitol dehydrogenase N-terminal" evidence="3">
    <location>
        <begin position="40"/>
        <end position="307"/>
    </location>
</feature>
<dbReference type="Pfam" id="PF08125">
    <property type="entry name" value="Mannitol_dh_C"/>
    <property type="match status" value="1"/>
</dbReference>
<dbReference type="InterPro" id="IPR050988">
    <property type="entry name" value="Mannitol_DH/Oxidoreductase"/>
</dbReference>
<dbReference type="GO" id="GO:0008926">
    <property type="term" value="F:mannitol-1-phosphate 5-dehydrogenase activity"/>
    <property type="evidence" value="ECO:0007669"/>
    <property type="project" value="UniProtKB-EC"/>
</dbReference>
<comment type="catalytic activity">
    <reaction evidence="2">
        <text>D-mannitol 1-phosphate + NAD(+) = beta-D-fructose 6-phosphate + NADH + H(+)</text>
        <dbReference type="Rhea" id="RHEA:19661"/>
        <dbReference type="ChEBI" id="CHEBI:15378"/>
        <dbReference type="ChEBI" id="CHEBI:57540"/>
        <dbReference type="ChEBI" id="CHEBI:57634"/>
        <dbReference type="ChEBI" id="CHEBI:57945"/>
        <dbReference type="ChEBI" id="CHEBI:61381"/>
        <dbReference type="EC" id="1.1.1.17"/>
    </reaction>
</comment>
<dbReference type="InterPro" id="IPR036291">
    <property type="entry name" value="NAD(P)-bd_dom_sf"/>
</dbReference>
<dbReference type="Proteomes" id="UP000466864">
    <property type="component" value="Unassembled WGS sequence"/>
</dbReference>
<dbReference type="InterPro" id="IPR013118">
    <property type="entry name" value="Mannitol_DH_C"/>
</dbReference>
<keyword evidence="1" id="KW-0560">Oxidoreductase</keyword>
<dbReference type="AlphaFoldDB" id="A0A7X2P9R0"/>
<proteinExistence type="predicted"/>
<evidence type="ECO:0000256" key="2">
    <source>
        <dbReference type="ARBA" id="ARBA00048615"/>
    </source>
</evidence>
<dbReference type="InterPro" id="IPR008927">
    <property type="entry name" value="6-PGluconate_DH-like_C_sf"/>
</dbReference>
<organism evidence="5 6">
    <name type="scientific">Bilifractor porci</name>
    <dbReference type="NCBI Taxonomy" id="2606636"/>
    <lineage>
        <taxon>Bacteria</taxon>
        <taxon>Bacillati</taxon>
        <taxon>Bacillota</taxon>
        <taxon>Clostridia</taxon>
        <taxon>Lachnospirales</taxon>
        <taxon>Lachnospiraceae</taxon>
        <taxon>Bilifractor</taxon>
    </lineage>
</organism>
<sequence length="542" mass="60417">MELSYKGIKDKASWQNAGIQLPGYDAEACSKAAREKPCWVHFGIGNIFRIFLGGIADTLLEKGLLDKGITCVETYDFEVVDKIYKPYDNLALSVVLNNDGSRDYKVLGSLAEVVKGSTVFPEDWKRLKEIFRFPGLQFVSFTITEKGYALYRTDGSYLPVIQKDIENGPERPVSAMAVLTAMLLERFRTNKAPISLVSMDNCSKNGSLLRKSVTTIAEEWEKRGYVDSAFIQYVTDEKTVAFPWTMIDKITPRPSETIADDLEKLGVRNMQPVTTKCRTYIAPFINAEKIQYLVIEDNFPNGRPPLESGNGVYLTDRTTVNLAERMKVTACLNPIHSATGPLGVLLGEPLFADMLNTDADMMAMAKWIEYKEDLPVVKNPGIISPEEFADELFHIRFINEYLGDTNLRLCTDESQGLSVRFGETIKEYVSKSGTAENLVGVPLGIAGWLRYLLGVDDNGNSYETAPDPMVDELLMQMKGIKPGEPESLTTQLTPILSNTNLFGVDLYKAGLGHKIEGMFREMLCGNGSVRNTVHKYMNQTDG</sequence>
<feature type="domain" description="Mannitol dehydrogenase C-terminal" evidence="4">
    <location>
        <begin position="324"/>
        <end position="475"/>
    </location>
</feature>
<dbReference type="InterPro" id="IPR013131">
    <property type="entry name" value="Mannitol_DH_N"/>
</dbReference>
<dbReference type="RefSeq" id="WP_154458318.1">
    <property type="nucleotide sequence ID" value="NZ_VUMV01000006.1"/>
</dbReference>
<dbReference type="EMBL" id="VUMV01000006">
    <property type="protein sequence ID" value="MST82401.1"/>
    <property type="molecule type" value="Genomic_DNA"/>
</dbReference>
<dbReference type="InterPro" id="IPR013328">
    <property type="entry name" value="6PGD_dom2"/>
</dbReference>
<gene>
    <name evidence="5" type="ORF">FYJ60_08750</name>
</gene>
<dbReference type="SUPFAM" id="SSF51735">
    <property type="entry name" value="NAD(P)-binding Rossmann-fold domains"/>
    <property type="match status" value="1"/>
</dbReference>
<comment type="caution">
    <text evidence="5">The sequence shown here is derived from an EMBL/GenBank/DDBJ whole genome shotgun (WGS) entry which is preliminary data.</text>
</comment>